<keyword evidence="3" id="KW-1003">Cell membrane</keyword>
<evidence type="ECO:0000259" key="20">
    <source>
        <dbReference type="Pfam" id="PF00394"/>
    </source>
</evidence>
<keyword evidence="13" id="KW-0406">Ion transport</keyword>
<evidence type="ECO:0000256" key="12">
    <source>
        <dbReference type="ARBA" id="ARBA00023008"/>
    </source>
</evidence>
<evidence type="ECO:0000256" key="18">
    <source>
        <dbReference type="SAM" id="Phobius"/>
    </source>
</evidence>
<dbReference type="VEuPathDB" id="FungiDB:SMAC_07233"/>
<evidence type="ECO:0000256" key="19">
    <source>
        <dbReference type="SAM" id="SignalP"/>
    </source>
</evidence>
<feature type="domain" description="Plastocyanin-like" evidence="20">
    <location>
        <begin position="151"/>
        <end position="297"/>
    </location>
</feature>
<evidence type="ECO:0000256" key="1">
    <source>
        <dbReference type="ARBA" id="ARBA00010609"/>
    </source>
</evidence>
<dbReference type="InterPro" id="IPR002355">
    <property type="entry name" value="Cu_oxidase_Cu_BS"/>
</dbReference>
<evidence type="ECO:0000313" key="24">
    <source>
        <dbReference type="Proteomes" id="UP000433876"/>
    </source>
</evidence>
<evidence type="ECO:0000259" key="22">
    <source>
        <dbReference type="Pfam" id="PF07732"/>
    </source>
</evidence>
<evidence type="ECO:0000256" key="3">
    <source>
        <dbReference type="ARBA" id="ARBA00022475"/>
    </source>
</evidence>
<evidence type="ECO:0008006" key="25">
    <source>
        <dbReference type="Google" id="ProtNLM"/>
    </source>
</evidence>
<dbReference type="GO" id="GO:0010106">
    <property type="term" value="P:cellular response to iron ion starvation"/>
    <property type="evidence" value="ECO:0007669"/>
    <property type="project" value="TreeGrafter"/>
</dbReference>
<dbReference type="CDD" id="cd13899">
    <property type="entry name" value="CuRO_3_Fet3p"/>
    <property type="match status" value="1"/>
</dbReference>
<dbReference type="InterPro" id="IPR011706">
    <property type="entry name" value="Cu-oxidase_C"/>
</dbReference>
<dbReference type="InterPro" id="IPR045087">
    <property type="entry name" value="Cu-oxidase_fam"/>
</dbReference>
<dbReference type="GO" id="GO:0033573">
    <property type="term" value="C:high-affinity iron permease complex"/>
    <property type="evidence" value="ECO:0007669"/>
    <property type="project" value="TreeGrafter"/>
</dbReference>
<dbReference type="Gene3D" id="2.60.40.420">
    <property type="entry name" value="Cupredoxins - blue copper proteins"/>
    <property type="match status" value="3"/>
</dbReference>
<evidence type="ECO:0000256" key="4">
    <source>
        <dbReference type="ARBA" id="ARBA00022496"/>
    </source>
</evidence>
<dbReference type="GO" id="GO:0005507">
    <property type="term" value="F:copper ion binding"/>
    <property type="evidence" value="ECO:0007669"/>
    <property type="project" value="InterPro"/>
</dbReference>
<keyword evidence="12" id="KW-0186">Copper</keyword>
<dbReference type="Pfam" id="PF07731">
    <property type="entry name" value="Cu-oxidase_2"/>
    <property type="match status" value="1"/>
</dbReference>
<dbReference type="AlphaFoldDB" id="A0A8S8ZQ01"/>
<reference evidence="23 24" key="1">
    <citation type="submission" date="2017-07" db="EMBL/GenBank/DDBJ databases">
        <title>Genome sequence of the Sordaria macrospora wild type strain R19027.</title>
        <authorList>
            <person name="Nowrousian M."/>
            <person name="Teichert I."/>
            <person name="Kueck U."/>
        </authorList>
    </citation>
    <scope>NUCLEOTIDE SEQUENCE [LARGE SCALE GENOMIC DNA]</scope>
    <source>
        <strain evidence="23 24">R19027</strain>
        <tissue evidence="23">Mycelium</tissue>
    </source>
</reference>
<evidence type="ECO:0000256" key="7">
    <source>
        <dbReference type="ARBA" id="ARBA00022729"/>
    </source>
</evidence>
<evidence type="ECO:0000256" key="8">
    <source>
        <dbReference type="ARBA" id="ARBA00022737"/>
    </source>
</evidence>
<evidence type="ECO:0000256" key="11">
    <source>
        <dbReference type="ARBA" id="ARBA00023004"/>
    </source>
</evidence>
<dbReference type="PANTHER" id="PTHR11709">
    <property type="entry name" value="MULTI-COPPER OXIDASE"/>
    <property type="match status" value="1"/>
</dbReference>
<dbReference type="PROSITE" id="PS00080">
    <property type="entry name" value="MULTICOPPER_OXIDASE2"/>
    <property type="match status" value="1"/>
</dbReference>
<comment type="subcellular location">
    <subcellularLocation>
        <location evidence="16">Cell membrane</location>
        <topology evidence="16">Single-pass type I membrane protein</topology>
        <orientation evidence="16">Extracellular side</orientation>
    </subcellularLocation>
</comment>
<feature type="compositionally biased region" description="Basic and acidic residues" evidence="17">
    <location>
        <begin position="697"/>
        <end position="709"/>
    </location>
</feature>
<feature type="domain" description="Plastocyanin-like" evidence="21">
    <location>
        <begin position="358"/>
        <end position="496"/>
    </location>
</feature>
<dbReference type="InterPro" id="IPR008972">
    <property type="entry name" value="Cupredoxin"/>
</dbReference>
<evidence type="ECO:0000313" key="23">
    <source>
        <dbReference type="EMBL" id="KAA8631508.1"/>
    </source>
</evidence>
<feature type="transmembrane region" description="Helical" evidence="18">
    <location>
        <begin position="569"/>
        <end position="591"/>
    </location>
</feature>
<dbReference type="Pfam" id="PF07732">
    <property type="entry name" value="Cu-oxidase_3"/>
    <property type="match status" value="1"/>
</dbReference>
<dbReference type="FunFam" id="2.60.40.420:FF:000022">
    <property type="entry name" value="FET5p Multicopper oxidase"/>
    <property type="match status" value="1"/>
</dbReference>
<keyword evidence="8" id="KW-0677">Repeat</keyword>
<dbReference type="Pfam" id="PF00394">
    <property type="entry name" value="Cu-oxidase"/>
    <property type="match status" value="1"/>
</dbReference>
<evidence type="ECO:0000256" key="15">
    <source>
        <dbReference type="ARBA" id="ARBA00023180"/>
    </source>
</evidence>
<feature type="domain" description="Plastocyanin-like" evidence="22">
    <location>
        <begin position="27"/>
        <end position="143"/>
    </location>
</feature>
<dbReference type="InterPro" id="IPR001117">
    <property type="entry name" value="Cu-oxidase_2nd"/>
</dbReference>
<dbReference type="PANTHER" id="PTHR11709:SF361">
    <property type="entry name" value="IRON TRANSPORT MULTICOPPER OXIDASE FET3"/>
    <property type="match status" value="1"/>
</dbReference>
<evidence type="ECO:0000256" key="16">
    <source>
        <dbReference type="ARBA" id="ARBA00037814"/>
    </source>
</evidence>
<keyword evidence="2" id="KW-0813">Transport</keyword>
<keyword evidence="6" id="KW-0479">Metal-binding</keyword>
<keyword evidence="11" id="KW-0408">Iron</keyword>
<keyword evidence="4" id="KW-0410">Iron transport</keyword>
<accession>A0A8S8ZQ01</accession>
<evidence type="ECO:0000259" key="21">
    <source>
        <dbReference type="Pfam" id="PF07731"/>
    </source>
</evidence>
<dbReference type="InterPro" id="IPR044130">
    <property type="entry name" value="CuRO_2_Fet3-like"/>
</dbReference>
<evidence type="ECO:0000256" key="10">
    <source>
        <dbReference type="ARBA" id="ARBA00023002"/>
    </source>
</evidence>
<comment type="caution">
    <text evidence="23">The sequence shown here is derived from an EMBL/GenBank/DDBJ whole genome shotgun (WGS) entry which is preliminary data.</text>
</comment>
<comment type="similarity">
    <text evidence="1">Belongs to the multicopper oxidase family.</text>
</comment>
<evidence type="ECO:0000256" key="14">
    <source>
        <dbReference type="ARBA" id="ARBA00023136"/>
    </source>
</evidence>
<feature type="signal peptide" evidence="19">
    <location>
        <begin position="1"/>
        <end position="18"/>
    </location>
</feature>
<keyword evidence="10" id="KW-0560">Oxidoreductase</keyword>
<organism evidence="23 24">
    <name type="scientific">Sordaria macrospora</name>
    <dbReference type="NCBI Taxonomy" id="5147"/>
    <lineage>
        <taxon>Eukaryota</taxon>
        <taxon>Fungi</taxon>
        <taxon>Dikarya</taxon>
        <taxon>Ascomycota</taxon>
        <taxon>Pezizomycotina</taxon>
        <taxon>Sordariomycetes</taxon>
        <taxon>Sordariomycetidae</taxon>
        <taxon>Sordariales</taxon>
        <taxon>Sordariaceae</taxon>
        <taxon>Sordaria</taxon>
    </lineage>
</organism>
<feature type="region of interest" description="Disordered" evidence="17">
    <location>
        <begin position="511"/>
        <end position="544"/>
    </location>
</feature>
<feature type="chain" id="PRO_5035767000" description="Iron transport multicopper oxidase FET3" evidence="19">
    <location>
        <begin position="19"/>
        <end position="709"/>
    </location>
</feature>
<dbReference type="Proteomes" id="UP000433876">
    <property type="component" value="Unassembled WGS sequence"/>
</dbReference>
<dbReference type="FunFam" id="2.60.40.420:FF:000024">
    <property type="entry name" value="FET5p Multicopper oxidase"/>
    <property type="match status" value="1"/>
</dbReference>
<dbReference type="PROSITE" id="PS00079">
    <property type="entry name" value="MULTICOPPER_OXIDASE1"/>
    <property type="match status" value="1"/>
</dbReference>
<evidence type="ECO:0000256" key="5">
    <source>
        <dbReference type="ARBA" id="ARBA00022692"/>
    </source>
</evidence>
<keyword evidence="15" id="KW-0325">Glycoprotein</keyword>
<keyword evidence="9 18" id="KW-1133">Transmembrane helix</keyword>
<name>A0A8S8ZQ01_SORMA</name>
<dbReference type="InterPro" id="IPR033138">
    <property type="entry name" value="Cu_oxidase_CS"/>
</dbReference>
<keyword evidence="7 19" id="KW-0732">Signal</keyword>
<dbReference type="EMBL" id="NMPR01000075">
    <property type="protein sequence ID" value="KAA8631508.1"/>
    <property type="molecule type" value="Genomic_DNA"/>
</dbReference>
<dbReference type="InterPro" id="IPR011707">
    <property type="entry name" value="Cu-oxidase-like_N"/>
</dbReference>
<feature type="region of interest" description="Disordered" evidence="17">
    <location>
        <begin position="688"/>
        <end position="709"/>
    </location>
</feature>
<dbReference type="SUPFAM" id="SSF49503">
    <property type="entry name" value="Cupredoxins"/>
    <property type="match status" value="3"/>
</dbReference>
<sequence>MKIFPQIALLSMTTAANAATVAYDFNVSWVTANPDGLVERQVIGINGQWPPPRIDAQVGDRLVVNLLNSLGDEDTSLHFHGLFMNGSTHMDGASMVSQCPIPRGASFTYDFTIDQPGTYWYHSHTQGQYPDGFRGPFIIHDPKTPFQYDEELVLTVSDWYHERMSALQPRFMSKYNPTGAEPVPNSALMNDTQDLTIPMIPERTYLFRMANIGAFAGQYIWIEDHNMTVVEMDGVYVHPTETIMVYLSAAQRCSFLLKAKKETSRNFPIIASMDTTLFDTIPPSLNPNVTSYLLYNKTAPMPSPSPLKSFTPLDDTHLRPRDNLDILPLPDQTITLNISMSNLASGANYAFFNNITYVSPLVPTLYTVLSSPNTSEITNNPSIYGTYTHPYILPHNSINQLVLNNLDTGRHPFHLHGHNFQILHRSGADEGPWSRSANNSAYNHKAPMRRDTLVVEPNGNAVLRFKADNPGVWLFHCHIEWHMISGLAVTFVEAPEVLQQSLQIPEDHFSACKRQDGKGSGNGNGKDISVVGNAAGRGDPEGDPKEWLVLDGQPSPPGELHSRFTRGGVVALAISCLTGVLGVAVVGWYGFSEPVTNPKAEAAAEEGFLSGAQYSDKRKSVGDGDALHVGLFDGGADAAAPPPGKKPDAAAAASGLSIAVTVIRRGTEAVESEAVSFGSEEAAVNAVGERREKKKGKGVEVDVEGITKA</sequence>
<dbReference type="GO" id="GO:0004322">
    <property type="term" value="F:ferroxidase activity"/>
    <property type="evidence" value="ECO:0007669"/>
    <property type="project" value="TreeGrafter"/>
</dbReference>
<evidence type="ECO:0000256" key="2">
    <source>
        <dbReference type="ARBA" id="ARBA00022448"/>
    </source>
</evidence>
<evidence type="ECO:0000256" key="13">
    <source>
        <dbReference type="ARBA" id="ARBA00023065"/>
    </source>
</evidence>
<evidence type="ECO:0000256" key="6">
    <source>
        <dbReference type="ARBA" id="ARBA00022723"/>
    </source>
</evidence>
<evidence type="ECO:0000256" key="17">
    <source>
        <dbReference type="SAM" id="MobiDB-lite"/>
    </source>
</evidence>
<dbReference type="GO" id="GO:0033215">
    <property type="term" value="P:reductive iron assimilation"/>
    <property type="evidence" value="ECO:0007669"/>
    <property type="project" value="TreeGrafter"/>
</dbReference>
<protein>
    <recommendedName>
        <fullName evidence="25">Iron transport multicopper oxidase FET3</fullName>
    </recommendedName>
</protein>
<proteinExistence type="inferred from homology"/>
<dbReference type="CDD" id="cd13877">
    <property type="entry name" value="CuRO_2_Fet3p_like"/>
    <property type="match status" value="1"/>
</dbReference>
<dbReference type="CDD" id="cd13851">
    <property type="entry name" value="CuRO_1_Fet3p"/>
    <property type="match status" value="1"/>
</dbReference>
<gene>
    <name evidence="23" type="ORF">SMACR_07233</name>
</gene>
<dbReference type="FunFam" id="2.60.40.420:FF:000025">
    <property type="entry name" value="FET5p Multicopper oxidase"/>
    <property type="match status" value="1"/>
</dbReference>
<keyword evidence="5 18" id="KW-0812">Transmembrane</keyword>
<evidence type="ECO:0000256" key="9">
    <source>
        <dbReference type="ARBA" id="ARBA00022989"/>
    </source>
</evidence>
<keyword evidence="14 18" id="KW-0472">Membrane</keyword>